<comment type="caution">
    <text evidence="1">The sequence shown here is derived from an EMBL/GenBank/DDBJ whole genome shotgun (WGS) entry which is preliminary data.</text>
</comment>
<dbReference type="EMBL" id="LRGB01000186">
    <property type="protein sequence ID" value="KZS20510.1"/>
    <property type="molecule type" value="Genomic_DNA"/>
</dbReference>
<evidence type="ECO:0000313" key="2">
    <source>
        <dbReference type="Proteomes" id="UP000076858"/>
    </source>
</evidence>
<gene>
    <name evidence="1" type="ORF">APZ42_012786</name>
</gene>
<proteinExistence type="predicted"/>
<dbReference type="Proteomes" id="UP000076858">
    <property type="component" value="Unassembled WGS sequence"/>
</dbReference>
<organism evidence="1 2">
    <name type="scientific">Daphnia magna</name>
    <dbReference type="NCBI Taxonomy" id="35525"/>
    <lineage>
        <taxon>Eukaryota</taxon>
        <taxon>Metazoa</taxon>
        <taxon>Ecdysozoa</taxon>
        <taxon>Arthropoda</taxon>
        <taxon>Crustacea</taxon>
        <taxon>Branchiopoda</taxon>
        <taxon>Diplostraca</taxon>
        <taxon>Cladocera</taxon>
        <taxon>Anomopoda</taxon>
        <taxon>Daphniidae</taxon>
        <taxon>Daphnia</taxon>
    </lineage>
</organism>
<protein>
    <submittedName>
        <fullName evidence="1">Uncharacterized protein</fullName>
    </submittedName>
</protein>
<reference evidence="1 2" key="1">
    <citation type="submission" date="2016-03" db="EMBL/GenBank/DDBJ databases">
        <title>EvidentialGene: Evidence-directed Construction of Genes on Genomes.</title>
        <authorList>
            <person name="Gilbert D.G."/>
            <person name="Choi J.-H."/>
            <person name="Mockaitis K."/>
            <person name="Colbourne J."/>
            <person name="Pfrender M."/>
        </authorList>
    </citation>
    <scope>NUCLEOTIDE SEQUENCE [LARGE SCALE GENOMIC DNA]</scope>
    <source>
        <strain evidence="1 2">Xinb3</strain>
        <tissue evidence="1">Complete organism</tissue>
    </source>
</reference>
<name>A0A162RH97_9CRUS</name>
<keyword evidence="2" id="KW-1185">Reference proteome</keyword>
<dbReference type="AlphaFoldDB" id="A0A162RH97"/>
<sequence length="132" mass="14822">MMKIMSDKLNGCLLHYPVMCFKGFFVKQFTISFCMCWCFALSAMPAAEPAACIPAINVPQEILTLLEGHYCLHEDPHLVQSTTVFIYLVLLTISTQHPRYPDFQVSLVSHHPSALRCGFSSSLLSLLNPNIE</sequence>
<evidence type="ECO:0000313" key="1">
    <source>
        <dbReference type="EMBL" id="KZS20510.1"/>
    </source>
</evidence>
<accession>A0A162RH97</accession>